<gene>
    <name evidence="1" type="ORF">LCGC14_1619690</name>
</gene>
<proteinExistence type="predicted"/>
<dbReference type="AlphaFoldDB" id="A0A0F9L5Y3"/>
<name>A0A0F9L5Y3_9ZZZZ</name>
<protein>
    <submittedName>
        <fullName evidence="1">Uncharacterized protein</fullName>
    </submittedName>
</protein>
<sequence>RARCRLIVRRGVGIRNKGVLLLIQAWKQRFRRQTMFHMYSNPEGAGWLGWFDDANGECVAFVGLDRKVKFMWELGL</sequence>
<feature type="non-terminal residue" evidence="1">
    <location>
        <position position="1"/>
    </location>
</feature>
<dbReference type="EMBL" id="LAZR01013216">
    <property type="protein sequence ID" value="KKM23005.1"/>
    <property type="molecule type" value="Genomic_DNA"/>
</dbReference>
<comment type="caution">
    <text evidence="1">The sequence shown here is derived from an EMBL/GenBank/DDBJ whole genome shotgun (WGS) entry which is preliminary data.</text>
</comment>
<reference evidence="1" key="1">
    <citation type="journal article" date="2015" name="Nature">
        <title>Complex archaea that bridge the gap between prokaryotes and eukaryotes.</title>
        <authorList>
            <person name="Spang A."/>
            <person name="Saw J.H."/>
            <person name="Jorgensen S.L."/>
            <person name="Zaremba-Niedzwiedzka K."/>
            <person name="Martijn J."/>
            <person name="Lind A.E."/>
            <person name="van Eijk R."/>
            <person name="Schleper C."/>
            <person name="Guy L."/>
            <person name="Ettema T.J."/>
        </authorList>
    </citation>
    <scope>NUCLEOTIDE SEQUENCE</scope>
</reference>
<evidence type="ECO:0000313" key="1">
    <source>
        <dbReference type="EMBL" id="KKM23005.1"/>
    </source>
</evidence>
<accession>A0A0F9L5Y3</accession>
<organism evidence="1">
    <name type="scientific">marine sediment metagenome</name>
    <dbReference type="NCBI Taxonomy" id="412755"/>
    <lineage>
        <taxon>unclassified sequences</taxon>
        <taxon>metagenomes</taxon>
        <taxon>ecological metagenomes</taxon>
    </lineage>
</organism>